<feature type="region of interest" description="Disordered" evidence="1">
    <location>
        <begin position="121"/>
        <end position="144"/>
    </location>
</feature>
<accession>A0A813RGJ7</accession>
<feature type="compositionally biased region" description="Basic residues" evidence="1">
    <location>
        <begin position="126"/>
        <end position="136"/>
    </location>
</feature>
<evidence type="ECO:0000313" key="3">
    <source>
        <dbReference type="EMBL" id="CAF0780006.1"/>
    </source>
</evidence>
<evidence type="ECO:0000256" key="2">
    <source>
        <dbReference type="SAM" id="SignalP"/>
    </source>
</evidence>
<feature type="region of interest" description="Disordered" evidence="1">
    <location>
        <begin position="325"/>
        <end position="353"/>
    </location>
</feature>
<proteinExistence type="predicted"/>
<dbReference type="OrthoDB" id="10025114at2759"/>
<reference evidence="3" key="1">
    <citation type="submission" date="2021-02" db="EMBL/GenBank/DDBJ databases">
        <authorList>
            <person name="Nowell W R."/>
        </authorList>
    </citation>
    <scope>NUCLEOTIDE SEQUENCE</scope>
</reference>
<feature type="region of interest" description="Disordered" evidence="1">
    <location>
        <begin position="196"/>
        <end position="242"/>
    </location>
</feature>
<evidence type="ECO:0000313" key="4">
    <source>
        <dbReference type="Proteomes" id="UP000663891"/>
    </source>
</evidence>
<feature type="signal peptide" evidence="2">
    <location>
        <begin position="1"/>
        <end position="22"/>
    </location>
</feature>
<evidence type="ECO:0000256" key="1">
    <source>
        <dbReference type="SAM" id="MobiDB-lite"/>
    </source>
</evidence>
<sequence length="381" mass="43343">MLCREEFMLLFLTFILILPLYAERKSSFRNTFSCFKCTHHDKPQEIKEAACMKKFDSSKYTHEECQSENGPGKCLKSYEKTEARTKKQIEEDERSVTIRKCVSQGELDFLKNVRNIDTSDGCHTMRSTKTKHKTARTHGESTNHRPMHDMILARRRGQKKVFLTNSQKSVFELHGEDENQKPPPYTYYTTIRYDSNNVPAEKNTPRKPVKQQPSPQPSIRHQEPSQLNHKPIPVPQPVPVAKRTPVPQPVPVAKPTPAAKPIPIAQQTTPVPHKTVEIAPKQVVHKNPPTQPAVPVAKQRVEVVSQSVQRQTVNAKVAEIKQERRPVKFTDSNQPQVEQQHAEPQNLTHVPVNNSTRKGAVETLVNSVVIQPNGNKTKQQK</sequence>
<dbReference type="AlphaFoldDB" id="A0A813RGJ7"/>
<feature type="chain" id="PRO_5032382769" evidence="2">
    <location>
        <begin position="23"/>
        <end position="381"/>
    </location>
</feature>
<keyword evidence="2" id="KW-0732">Signal</keyword>
<name>A0A813RGJ7_9BILA</name>
<gene>
    <name evidence="3" type="ORF">VCS650_LOCUS2878</name>
</gene>
<protein>
    <submittedName>
        <fullName evidence="3">Uncharacterized protein</fullName>
    </submittedName>
</protein>
<comment type="caution">
    <text evidence="3">The sequence shown here is derived from an EMBL/GenBank/DDBJ whole genome shotgun (WGS) entry which is preliminary data.</text>
</comment>
<dbReference type="Proteomes" id="UP000663891">
    <property type="component" value="Unassembled WGS sequence"/>
</dbReference>
<organism evidence="3 4">
    <name type="scientific">Adineta steineri</name>
    <dbReference type="NCBI Taxonomy" id="433720"/>
    <lineage>
        <taxon>Eukaryota</taxon>
        <taxon>Metazoa</taxon>
        <taxon>Spiralia</taxon>
        <taxon>Gnathifera</taxon>
        <taxon>Rotifera</taxon>
        <taxon>Eurotatoria</taxon>
        <taxon>Bdelloidea</taxon>
        <taxon>Adinetida</taxon>
        <taxon>Adinetidae</taxon>
        <taxon>Adineta</taxon>
    </lineage>
</organism>
<dbReference type="EMBL" id="CAJNON010000014">
    <property type="protein sequence ID" value="CAF0780006.1"/>
    <property type="molecule type" value="Genomic_DNA"/>
</dbReference>
<feature type="compositionally biased region" description="Polar residues" evidence="1">
    <location>
        <begin position="330"/>
        <end position="353"/>
    </location>
</feature>